<dbReference type="InterPro" id="IPR006059">
    <property type="entry name" value="SBP"/>
</dbReference>
<dbReference type="SUPFAM" id="SSF53850">
    <property type="entry name" value="Periplasmic binding protein-like II"/>
    <property type="match status" value="1"/>
</dbReference>
<protein>
    <submittedName>
        <fullName evidence="2">ABC transporter substrate-binding protein</fullName>
    </submittedName>
</protein>
<dbReference type="InterPro" id="IPR050490">
    <property type="entry name" value="Bact_solute-bd_prot1"/>
</dbReference>
<evidence type="ECO:0000313" key="2">
    <source>
        <dbReference type="EMBL" id="XAH73751.1"/>
    </source>
</evidence>
<dbReference type="Proteomes" id="UP001451571">
    <property type="component" value="Chromosome"/>
</dbReference>
<accession>A0ABZ3EU54</accession>
<dbReference type="RefSeq" id="WP_342757353.1">
    <property type="nucleotide sequence ID" value="NZ_CP146256.1"/>
</dbReference>
<dbReference type="EMBL" id="CP146256">
    <property type="protein sequence ID" value="XAH73751.1"/>
    <property type="molecule type" value="Genomic_DNA"/>
</dbReference>
<feature type="signal peptide" evidence="1">
    <location>
        <begin position="1"/>
        <end position="24"/>
    </location>
</feature>
<name>A0ABZ3EU54_9FIRM</name>
<proteinExistence type="predicted"/>
<evidence type="ECO:0000313" key="3">
    <source>
        <dbReference type="Proteomes" id="UP001451571"/>
    </source>
</evidence>
<dbReference type="PANTHER" id="PTHR43649">
    <property type="entry name" value="ARABINOSE-BINDING PROTEIN-RELATED"/>
    <property type="match status" value="1"/>
</dbReference>
<dbReference type="Gene3D" id="3.40.190.10">
    <property type="entry name" value="Periplasmic binding protein-like II"/>
    <property type="match status" value="2"/>
</dbReference>
<organism evidence="2 3">
    <name type="scientific">Kineothrix sedimenti</name>
    <dbReference type="NCBI Taxonomy" id="3123317"/>
    <lineage>
        <taxon>Bacteria</taxon>
        <taxon>Bacillati</taxon>
        <taxon>Bacillota</taxon>
        <taxon>Clostridia</taxon>
        <taxon>Lachnospirales</taxon>
        <taxon>Lachnospiraceae</taxon>
        <taxon>Kineothrix</taxon>
    </lineage>
</organism>
<reference evidence="2 3" key="1">
    <citation type="submission" date="2024-02" db="EMBL/GenBank/DDBJ databases">
        <title>Bacterial strain from lacustrine sediment.</title>
        <authorList>
            <person name="Petit C."/>
            <person name="Fadhlaoui K."/>
        </authorList>
    </citation>
    <scope>NUCLEOTIDE SEQUENCE [LARGE SCALE GENOMIC DNA]</scope>
    <source>
        <strain evidence="2 3">IPX-CK</strain>
    </source>
</reference>
<gene>
    <name evidence="2" type="ORF">V6984_19965</name>
</gene>
<dbReference type="Pfam" id="PF01547">
    <property type="entry name" value="SBP_bac_1"/>
    <property type="match status" value="1"/>
</dbReference>
<feature type="chain" id="PRO_5046843019" evidence="1">
    <location>
        <begin position="25"/>
        <end position="424"/>
    </location>
</feature>
<evidence type="ECO:0000256" key="1">
    <source>
        <dbReference type="SAM" id="SignalP"/>
    </source>
</evidence>
<keyword evidence="1" id="KW-0732">Signal</keyword>
<sequence>MKKAGIAAILILCMAAVFVLTFQAMDYGEKDSKEGTDKVMLTVLAGQSTSDAGVEDMIDEMIAEKFPAVALEWECVDWGEKFDSQMQGRLAAGDVPDIIVGKAQDVYAYARSGNLAEVRAEGMERIEERIRDAVTIDGKVYGIPYNAWYQGVVYNKDIFDKLQLQVPDTLEEMERTVNILEENGVVPFAAHFQEGWKIGNMTMQFMLNNVFRGESNWGSRFREGEISFSNDPRMRECIEQNKYILNHTWDDALVIEQYESDRRFAGGEAAMYLTGSWSLQAMGQYDTSTQYGFFPFPNETGDASLIKETNMTFMMSNTSGHQDIINDIFTELLQNEKLMQEILGFTSTYPVVDDMTITYKSPVEADIKKYEDENRIIDAAIGNNQLIWKFQNDLAEEIFKWLNEENSMEQVLEYADEHREESGN</sequence>
<keyword evidence="3" id="KW-1185">Reference proteome</keyword>